<evidence type="ECO:0000313" key="3">
    <source>
        <dbReference type="Proteomes" id="UP000249818"/>
    </source>
</evidence>
<feature type="transmembrane region" description="Helical" evidence="1">
    <location>
        <begin position="317"/>
        <end position="339"/>
    </location>
</feature>
<feature type="transmembrane region" description="Helical" evidence="1">
    <location>
        <begin position="132"/>
        <end position="154"/>
    </location>
</feature>
<dbReference type="PROSITE" id="PS51257">
    <property type="entry name" value="PROKAR_LIPOPROTEIN"/>
    <property type="match status" value="1"/>
</dbReference>
<keyword evidence="1" id="KW-0472">Membrane</keyword>
<keyword evidence="1" id="KW-1133">Transmembrane helix</keyword>
<evidence type="ECO:0008006" key="4">
    <source>
        <dbReference type="Google" id="ProtNLM"/>
    </source>
</evidence>
<feature type="transmembrane region" description="Helical" evidence="1">
    <location>
        <begin position="374"/>
        <end position="394"/>
    </location>
</feature>
<proteinExistence type="predicted"/>
<accession>A0A2X3ML61</accession>
<dbReference type="EMBL" id="LS483254">
    <property type="protein sequence ID" value="SQD92644.1"/>
    <property type="molecule type" value="Genomic_DNA"/>
</dbReference>
<name>A0A2X3ML61_9BACT</name>
<feature type="transmembrane region" description="Helical" evidence="1">
    <location>
        <begin position="46"/>
        <end position="69"/>
    </location>
</feature>
<reference evidence="3" key="1">
    <citation type="submission" date="2018-05" db="EMBL/GenBank/DDBJ databases">
        <authorList>
            <person name="Hao L."/>
        </authorList>
    </citation>
    <scope>NUCLEOTIDE SEQUENCE [LARGE SCALE GENOMIC DNA]</scope>
</reference>
<feature type="transmembrane region" description="Helical" evidence="1">
    <location>
        <begin position="351"/>
        <end position="368"/>
    </location>
</feature>
<feature type="transmembrane region" description="Helical" evidence="1">
    <location>
        <begin position="161"/>
        <end position="178"/>
    </location>
</feature>
<keyword evidence="3" id="KW-1185">Reference proteome</keyword>
<keyword evidence="1" id="KW-0812">Transmembrane</keyword>
<evidence type="ECO:0000313" key="2">
    <source>
        <dbReference type="EMBL" id="SQD92644.1"/>
    </source>
</evidence>
<dbReference type="Proteomes" id="UP000249818">
    <property type="component" value="Chromosome BARAN1"/>
</dbReference>
<feature type="transmembrane region" description="Helical" evidence="1">
    <location>
        <begin position="215"/>
        <end position="238"/>
    </location>
</feature>
<organism evidence="2 3">
    <name type="scientific">Candidatus Bipolaricaulis anaerobius</name>
    <dbReference type="NCBI Taxonomy" id="2026885"/>
    <lineage>
        <taxon>Bacteria</taxon>
        <taxon>Candidatus Bipolaricaulota</taxon>
        <taxon>Candidatus Bipolaricaulia</taxon>
        <taxon>Candidatus Bipolaricaulales</taxon>
        <taxon>Candidatus Bipolaricaulaceae</taxon>
        <taxon>Candidatus Bipolaricaulis</taxon>
    </lineage>
</organism>
<feature type="transmembrane region" description="Helical" evidence="1">
    <location>
        <begin position="250"/>
        <end position="271"/>
    </location>
</feature>
<dbReference type="AlphaFoldDB" id="A0A2X3ML61"/>
<sequence length="410" mass="45008">MNRFLWAGALGASLLVAVVLRQPMVGLLLASSACVAAALGRSLRVLPWVVLALKLVLLGAVSLLVPVLWPEGGGLIPVNPDQHLYVETANRIADALRVSPLSVDYAGIVGLHNRSYSVTLGWLAYLNGGGNLFLYRLFNVFISLLLAGLAYVLARRLYPRSLQAASLVFLGVAILPTVNAYSMFILRDVLIAAIVMSVALGLFDRRHWLTIVGLVMAYFTRIQLFFLLVGAVALFAALRFVRRFGRYGPVLRGVLLAAFAIGGFYVAPLVLPPEYDYSHASSLLSFGRFLVHLVPSLLGLDFLLVDPGSLELGRSTLVAARLLLVDAWLVPLLFLGIVVHYRRMESQWREFYLWVWAVTIGYMAGYWIAYGTVFVRLLMPLYPLFLLAVPAVVLKGKSRGRGKALESVHG</sequence>
<evidence type="ECO:0000256" key="1">
    <source>
        <dbReference type="SAM" id="Phobius"/>
    </source>
</evidence>
<protein>
    <recommendedName>
        <fullName evidence="4">Glycosyltransferase RgtA/B/C/D-like domain-containing protein</fullName>
    </recommendedName>
</protein>
<dbReference type="KEGG" id="bana:BARAN1_0620"/>
<gene>
    <name evidence="2" type="ORF">BARAN1_0620</name>
</gene>